<evidence type="ECO:0000256" key="7">
    <source>
        <dbReference type="ARBA" id="ARBA00023002"/>
    </source>
</evidence>
<evidence type="ECO:0000313" key="14">
    <source>
        <dbReference type="EMBL" id="EGK62389.1"/>
    </source>
</evidence>
<dbReference type="GO" id="GO:0008177">
    <property type="term" value="F:succinate dehydrogenase (quinone) activity"/>
    <property type="evidence" value="ECO:0007669"/>
    <property type="project" value="UniProtKB-EC"/>
</dbReference>
<comment type="caution">
    <text evidence="14">The sequence shown here is derived from an EMBL/GenBank/DDBJ whole genome shotgun (WGS) entry which is preliminary data.</text>
</comment>
<evidence type="ECO:0000256" key="10">
    <source>
        <dbReference type="ARBA" id="ARBA00023291"/>
    </source>
</evidence>
<dbReference type="InterPro" id="IPR009051">
    <property type="entry name" value="Helical_ferredxn"/>
</dbReference>
<dbReference type="InterPro" id="IPR004489">
    <property type="entry name" value="Succ_DH/fum_Rdtase_Fe-S"/>
</dbReference>
<dbReference type="InterPro" id="IPR001041">
    <property type="entry name" value="2Fe-2S_ferredoxin-type"/>
</dbReference>
<dbReference type="GO" id="GO:0022904">
    <property type="term" value="P:respiratory electron transport chain"/>
    <property type="evidence" value="ECO:0007669"/>
    <property type="project" value="TreeGrafter"/>
</dbReference>
<dbReference type="Proteomes" id="UP000004067">
    <property type="component" value="Unassembled WGS sequence"/>
</dbReference>
<dbReference type="GO" id="GO:0006099">
    <property type="term" value="P:tricarboxylic acid cycle"/>
    <property type="evidence" value="ECO:0007669"/>
    <property type="project" value="UniProtKB-KW"/>
</dbReference>
<dbReference type="Pfam" id="PF13085">
    <property type="entry name" value="Fer2_3"/>
    <property type="match status" value="1"/>
</dbReference>
<dbReference type="PROSITE" id="PS51085">
    <property type="entry name" value="2FE2S_FER_2"/>
    <property type="match status" value="1"/>
</dbReference>
<comment type="similarity">
    <text evidence="2 11">Belongs to the succinate dehydrogenase/fumarate reductase iron-sulfur protein family.</text>
</comment>
<keyword evidence="5 11" id="KW-0001">2Fe-2S</keyword>
<evidence type="ECO:0000256" key="4">
    <source>
        <dbReference type="ARBA" id="ARBA00022532"/>
    </source>
</evidence>
<dbReference type="PROSITE" id="PS00198">
    <property type="entry name" value="4FE4S_FER_1"/>
    <property type="match status" value="1"/>
</dbReference>
<dbReference type="PANTHER" id="PTHR11921:SF29">
    <property type="entry name" value="SUCCINATE DEHYDROGENASE [UBIQUINONE] IRON-SULFUR SUBUNIT, MITOCHONDRIAL"/>
    <property type="match status" value="1"/>
</dbReference>
<dbReference type="GO" id="GO:0051538">
    <property type="term" value="F:3 iron, 4 sulfur cluster binding"/>
    <property type="evidence" value="ECO:0007669"/>
    <property type="project" value="UniProtKB-KW"/>
</dbReference>
<proteinExistence type="inferred from homology"/>
<keyword evidence="15" id="KW-1185">Reference proteome</keyword>
<dbReference type="CDD" id="cd00207">
    <property type="entry name" value="fer2"/>
    <property type="match status" value="1"/>
</dbReference>
<dbReference type="Pfam" id="PF13183">
    <property type="entry name" value="Fer4_8"/>
    <property type="match status" value="1"/>
</dbReference>
<evidence type="ECO:0000256" key="5">
    <source>
        <dbReference type="ARBA" id="ARBA00022714"/>
    </source>
</evidence>
<evidence type="ECO:0000259" key="12">
    <source>
        <dbReference type="PROSITE" id="PS51085"/>
    </source>
</evidence>
<protein>
    <recommendedName>
        <fullName evidence="11">Fumarate reductase iron-sulfur subunit</fullName>
        <ecNumber evidence="11">1.3.5.1</ecNumber>
    </recommendedName>
</protein>
<comment type="catalytic activity">
    <reaction evidence="11">
        <text>a menaquinone + succinate = a menaquinol + fumarate</text>
        <dbReference type="Rhea" id="RHEA:27834"/>
        <dbReference type="Rhea" id="RHEA-COMP:9537"/>
        <dbReference type="Rhea" id="RHEA-COMP:9539"/>
        <dbReference type="ChEBI" id="CHEBI:16374"/>
        <dbReference type="ChEBI" id="CHEBI:18151"/>
        <dbReference type="ChEBI" id="CHEBI:29806"/>
        <dbReference type="ChEBI" id="CHEBI:30031"/>
        <dbReference type="EC" id="1.3.5.1"/>
    </reaction>
</comment>
<keyword evidence="8 11" id="KW-0408">Iron</keyword>
<comment type="cofactor">
    <cofactor evidence="11">
        <name>[2Fe-2S] cluster</name>
        <dbReference type="ChEBI" id="CHEBI:190135"/>
    </cofactor>
    <text evidence="11">Binds 1 [2Fe-2S] cluster.</text>
</comment>
<keyword evidence="9 11" id="KW-0411">Iron-sulfur</keyword>
<dbReference type="HOGENOM" id="CLU_044838_3_1_9"/>
<evidence type="ECO:0000256" key="6">
    <source>
        <dbReference type="ARBA" id="ARBA00022723"/>
    </source>
</evidence>
<dbReference type="GO" id="GO:0051537">
    <property type="term" value="F:2 iron, 2 sulfur cluster binding"/>
    <property type="evidence" value="ECO:0007669"/>
    <property type="project" value="UniProtKB-KW"/>
</dbReference>
<dbReference type="PROSITE" id="PS51379">
    <property type="entry name" value="4FE4S_FER_2"/>
    <property type="match status" value="1"/>
</dbReference>
<dbReference type="InterPro" id="IPR017900">
    <property type="entry name" value="4Fe4S_Fe_S_CS"/>
</dbReference>
<dbReference type="GO" id="GO:0051539">
    <property type="term" value="F:4 iron, 4 sulfur cluster binding"/>
    <property type="evidence" value="ECO:0007669"/>
    <property type="project" value="UniProtKB-KW"/>
</dbReference>
<dbReference type="InterPro" id="IPR050573">
    <property type="entry name" value="SDH/FRD_Iron-Sulfur"/>
</dbReference>
<gene>
    <name evidence="14" type="primary">frdB</name>
    <name evidence="14" type="ORF">HMPREF9081_0136</name>
</gene>
<keyword evidence="10 11" id="KW-0003">3Fe-4S</keyword>
<dbReference type="Gene3D" id="1.10.1060.10">
    <property type="entry name" value="Alpha-helical ferredoxin"/>
    <property type="match status" value="1"/>
</dbReference>
<dbReference type="PANTHER" id="PTHR11921">
    <property type="entry name" value="SUCCINATE DEHYDROGENASE IRON-SULFUR PROTEIN"/>
    <property type="match status" value="1"/>
</dbReference>
<comment type="cofactor">
    <cofactor evidence="11">
        <name>[3Fe-4S] cluster</name>
        <dbReference type="ChEBI" id="CHEBI:21137"/>
    </cofactor>
    <text evidence="11">Binds 1 [3Fe-4S] cluster.</text>
</comment>
<comment type="cofactor">
    <cofactor evidence="11">
        <name>[4Fe-4S] cluster</name>
        <dbReference type="ChEBI" id="CHEBI:49883"/>
    </cofactor>
    <text evidence="11">Binds 1 [4Fe-4S] cluster.</text>
</comment>
<keyword evidence="4" id="KW-0816">Tricarboxylic acid cycle</keyword>
<dbReference type="Gene3D" id="3.10.20.30">
    <property type="match status" value="1"/>
</dbReference>
<dbReference type="InterPro" id="IPR012675">
    <property type="entry name" value="Beta-grasp_dom_sf"/>
</dbReference>
<organism evidence="14 15">
    <name type="scientific">Centipeda periodontii DSM 2778</name>
    <dbReference type="NCBI Taxonomy" id="888060"/>
    <lineage>
        <taxon>Bacteria</taxon>
        <taxon>Bacillati</taxon>
        <taxon>Bacillota</taxon>
        <taxon>Negativicutes</taxon>
        <taxon>Selenomonadales</taxon>
        <taxon>Selenomonadaceae</taxon>
        <taxon>Centipeda</taxon>
    </lineage>
</organism>
<dbReference type="SUPFAM" id="SSF54292">
    <property type="entry name" value="2Fe-2S ferredoxin-like"/>
    <property type="match status" value="1"/>
</dbReference>
<evidence type="ECO:0000256" key="3">
    <source>
        <dbReference type="ARBA" id="ARBA00022485"/>
    </source>
</evidence>
<dbReference type="InterPro" id="IPR017896">
    <property type="entry name" value="4Fe4S_Fe-S-bd"/>
</dbReference>
<evidence type="ECO:0000259" key="13">
    <source>
        <dbReference type="PROSITE" id="PS51379"/>
    </source>
</evidence>
<dbReference type="NCBIfam" id="TIGR00384">
    <property type="entry name" value="dhsB"/>
    <property type="match status" value="1"/>
</dbReference>
<sequence>MDVQLKIHRFVEGKKWVDTYTVPITTGLTVLNALTYVKEKLDPTLSFTSACRSSICGACAVRVNGNAELSCEVLVEDLLARYQTEELTIEPLGNFTVIRDLVVDWDPKYARIKKVKPTLHPKDDFTSETGCLQSPEDFNKYKKYAGCILCGSCVSECNKNTLNADDFLDPFAFVKAEKLVADSRSKTPAEHLKAVLDAGLWRCFNCQECTAKCPKGLDPAGAIEKLKEATFRHHLDDNVGARHAKAIYDDISESGTLDESKLNIKSEGYFMSALRLPMALRLMNTGKMDPLASHPVNPEIKTIAAIVKAAEQADKEEATS</sequence>
<evidence type="ECO:0000256" key="1">
    <source>
        <dbReference type="ARBA" id="ARBA00005163"/>
    </source>
</evidence>
<dbReference type="GO" id="GO:0009055">
    <property type="term" value="F:electron transfer activity"/>
    <property type="evidence" value="ECO:0007669"/>
    <property type="project" value="InterPro"/>
</dbReference>
<dbReference type="RefSeq" id="WP_006304946.1">
    <property type="nucleotide sequence ID" value="NZ_GL892076.1"/>
</dbReference>
<evidence type="ECO:0000313" key="15">
    <source>
        <dbReference type="Proteomes" id="UP000004067"/>
    </source>
</evidence>
<dbReference type="eggNOG" id="COG0479">
    <property type="taxonomic scope" value="Bacteria"/>
</dbReference>
<feature type="domain" description="4Fe-4S ferredoxin-type" evidence="13">
    <location>
        <begin position="138"/>
        <end position="167"/>
    </location>
</feature>
<dbReference type="InterPro" id="IPR025192">
    <property type="entry name" value="Succ_DH/fum_Rdtase_N"/>
</dbReference>
<dbReference type="EC" id="1.3.5.1" evidence="11"/>
<evidence type="ECO:0000256" key="11">
    <source>
        <dbReference type="RuleBase" id="RU361237"/>
    </source>
</evidence>
<dbReference type="STRING" id="888060.HMPREF9081_0136"/>
<dbReference type="AlphaFoldDB" id="F5RIV1"/>
<dbReference type="OrthoDB" id="9804391at2"/>
<comment type="pathway">
    <text evidence="1">Carbohydrate metabolism; tricarboxylic acid cycle.</text>
</comment>
<dbReference type="EMBL" id="AFHQ01000004">
    <property type="protein sequence ID" value="EGK62389.1"/>
    <property type="molecule type" value="Genomic_DNA"/>
</dbReference>
<keyword evidence="6 11" id="KW-0479">Metal-binding</keyword>
<keyword evidence="7 14" id="KW-0560">Oxidoreductase</keyword>
<evidence type="ECO:0000256" key="2">
    <source>
        <dbReference type="ARBA" id="ARBA00009433"/>
    </source>
</evidence>
<keyword evidence="3 11" id="KW-0004">4Fe-4S</keyword>
<evidence type="ECO:0000256" key="8">
    <source>
        <dbReference type="ARBA" id="ARBA00023004"/>
    </source>
</evidence>
<accession>F5RIV1</accession>
<dbReference type="GO" id="GO:0046872">
    <property type="term" value="F:metal ion binding"/>
    <property type="evidence" value="ECO:0007669"/>
    <property type="project" value="UniProtKB-KW"/>
</dbReference>
<feature type="domain" description="2Fe-2S ferredoxin-type" evidence="12">
    <location>
        <begin position="1"/>
        <end position="88"/>
    </location>
</feature>
<evidence type="ECO:0000256" key="9">
    <source>
        <dbReference type="ARBA" id="ARBA00023014"/>
    </source>
</evidence>
<reference evidence="14 15" key="1">
    <citation type="submission" date="2011-04" db="EMBL/GenBank/DDBJ databases">
        <authorList>
            <person name="Muzny D."/>
            <person name="Qin X."/>
            <person name="Deng J."/>
            <person name="Jiang H."/>
            <person name="Liu Y."/>
            <person name="Qu J."/>
            <person name="Song X.-Z."/>
            <person name="Zhang L."/>
            <person name="Thornton R."/>
            <person name="Coyle M."/>
            <person name="Francisco L."/>
            <person name="Jackson L."/>
            <person name="Javaid M."/>
            <person name="Korchina V."/>
            <person name="Kovar C."/>
            <person name="Mata R."/>
            <person name="Mathew T."/>
            <person name="Ngo R."/>
            <person name="Nguyen L."/>
            <person name="Nguyen N."/>
            <person name="Okwuonu G."/>
            <person name="Ongeri F."/>
            <person name="Pham C."/>
            <person name="Simmons D."/>
            <person name="Wilczek-Boney K."/>
            <person name="Hale W."/>
            <person name="Jakkamsetti A."/>
            <person name="Pham P."/>
            <person name="Ruth R."/>
            <person name="San Lucas F."/>
            <person name="Warren J."/>
            <person name="Zhang J."/>
            <person name="Zhao Z."/>
            <person name="Zhou C."/>
            <person name="Zhu D."/>
            <person name="Lee S."/>
            <person name="Bess C."/>
            <person name="Blankenburg K."/>
            <person name="Forbes L."/>
            <person name="Fu Q."/>
            <person name="Gubbala S."/>
            <person name="Hirani K."/>
            <person name="Jayaseelan J.C."/>
            <person name="Lara F."/>
            <person name="Munidasa M."/>
            <person name="Palculict T."/>
            <person name="Patil S."/>
            <person name="Pu L.-L."/>
            <person name="Saada N."/>
            <person name="Tang L."/>
            <person name="Weissenberger G."/>
            <person name="Zhu Y."/>
            <person name="Hemphill L."/>
            <person name="Shang Y."/>
            <person name="Youmans B."/>
            <person name="Ayvaz T."/>
            <person name="Ross M."/>
            <person name="Santibanez J."/>
            <person name="Aqrawi P."/>
            <person name="Gross S."/>
            <person name="Joshi V."/>
            <person name="Fowler G."/>
            <person name="Nazareth L."/>
            <person name="Reid J."/>
            <person name="Worley K."/>
            <person name="Petrosino J."/>
            <person name="Highlander S."/>
            <person name="Gibbs R."/>
        </authorList>
    </citation>
    <scope>NUCLEOTIDE SEQUENCE [LARGE SCALE GENOMIC DNA]</scope>
    <source>
        <strain evidence="14 15">DSM 2778</strain>
    </source>
</reference>
<dbReference type="InterPro" id="IPR036010">
    <property type="entry name" value="2Fe-2S_ferredoxin-like_sf"/>
</dbReference>
<dbReference type="SUPFAM" id="SSF46548">
    <property type="entry name" value="alpha-helical ferredoxin"/>
    <property type="match status" value="1"/>
</dbReference>
<name>F5RIV1_9FIRM</name>